<dbReference type="PANTHER" id="PTHR31718:SF0">
    <property type="entry name" value="PLAT DOMAIN-CONTAINING PROTEIN 2"/>
    <property type="match status" value="1"/>
</dbReference>
<protein>
    <submittedName>
        <fullName evidence="3">PLAT-PLANT-STRESS PROTEIN</fullName>
    </submittedName>
</protein>
<organism evidence="3 4">
    <name type="scientific">Salix koriyanagi</name>
    <dbReference type="NCBI Taxonomy" id="2511006"/>
    <lineage>
        <taxon>Eukaryota</taxon>
        <taxon>Viridiplantae</taxon>
        <taxon>Streptophyta</taxon>
        <taxon>Embryophyta</taxon>
        <taxon>Tracheophyta</taxon>
        <taxon>Spermatophyta</taxon>
        <taxon>Magnoliopsida</taxon>
        <taxon>eudicotyledons</taxon>
        <taxon>Gunneridae</taxon>
        <taxon>Pentapetalae</taxon>
        <taxon>rosids</taxon>
        <taxon>fabids</taxon>
        <taxon>Malpighiales</taxon>
        <taxon>Salicaceae</taxon>
        <taxon>Saliceae</taxon>
        <taxon>Salix</taxon>
    </lineage>
</organism>
<reference evidence="3" key="2">
    <citation type="journal article" date="2023" name="Int. J. Mol. Sci.">
        <title>De Novo Assembly and Annotation of 11 Diverse Shrub Willow (Salix) Genomes Reveals Novel Gene Organization in Sex-Linked Regions.</title>
        <authorList>
            <person name="Hyden B."/>
            <person name="Feng K."/>
            <person name="Yates T.B."/>
            <person name="Jawdy S."/>
            <person name="Cereghino C."/>
            <person name="Smart L.B."/>
            <person name="Muchero W."/>
        </authorList>
    </citation>
    <scope>NUCLEOTIDE SEQUENCE</scope>
    <source>
        <tissue evidence="3">Shoot tip</tissue>
    </source>
</reference>
<dbReference type="InterPro" id="IPR001024">
    <property type="entry name" value="PLAT/LH2_dom"/>
</dbReference>
<feature type="domain" description="PLAT" evidence="2">
    <location>
        <begin position="49"/>
        <end position="176"/>
    </location>
</feature>
<accession>A0A9Q0UNP4</accession>
<dbReference type="EMBL" id="JAPFFM010000011">
    <property type="protein sequence ID" value="KAJ6733546.1"/>
    <property type="molecule type" value="Genomic_DNA"/>
</dbReference>
<dbReference type="Pfam" id="PF01477">
    <property type="entry name" value="PLAT"/>
    <property type="match status" value="1"/>
</dbReference>
<reference evidence="3" key="1">
    <citation type="submission" date="2022-11" db="EMBL/GenBank/DDBJ databases">
        <authorList>
            <person name="Hyden B.L."/>
            <person name="Feng K."/>
            <person name="Yates T."/>
            <person name="Jawdy S."/>
            <person name="Smart L.B."/>
            <person name="Muchero W."/>
        </authorList>
    </citation>
    <scope>NUCLEOTIDE SEQUENCE</scope>
    <source>
        <tissue evidence="3">Shoot tip</tissue>
    </source>
</reference>
<dbReference type="Proteomes" id="UP001151752">
    <property type="component" value="Chromosome 7"/>
</dbReference>
<dbReference type="SUPFAM" id="SSF49723">
    <property type="entry name" value="Lipase/lipooxygenase domain (PLAT/LH2 domain)"/>
    <property type="match status" value="1"/>
</dbReference>
<comment type="caution">
    <text evidence="3">The sequence shown here is derived from an EMBL/GenBank/DDBJ whole genome shotgun (WGS) entry which is preliminary data.</text>
</comment>
<gene>
    <name evidence="3" type="ORF">OIU74_005342</name>
</gene>
<evidence type="ECO:0000313" key="3">
    <source>
        <dbReference type="EMBL" id="KAJ6733546.1"/>
    </source>
</evidence>
<dbReference type="InterPro" id="IPR036392">
    <property type="entry name" value="PLAT/LH2_dom_sf"/>
</dbReference>
<dbReference type="CDD" id="cd01754">
    <property type="entry name" value="PLAT_plant_stress"/>
    <property type="match status" value="1"/>
</dbReference>
<sequence length="192" mass="21204">MFYITYSQPNQSLHVLTDQKMEKMSLSSVFLSLSLLLSFSTMVFSDEDCVYTMYVRTGSIIKGGTDSTISATLYDTYGYGVEVPDLERWGGLMEPGHNYFERGNLDIFSGRAPCLSSPVCALNLTSDGSGSGHGWYVNYVEVTTTGVHAACSQKKFEVEQWLALDTSPYSLVAFRDYCDYLNVKKSAGSSSV</sequence>
<name>A0A9Q0UNP4_9ROSI</name>
<proteinExistence type="predicted"/>
<evidence type="ECO:0000256" key="1">
    <source>
        <dbReference type="PROSITE-ProRule" id="PRU00152"/>
    </source>
</evidence>
<dbReference type="Gene3D" id="2.60.60.20">
    <property type="entry name" value="PLAT/LH2 domain"/>
    <property type="match status" value="1"/>
</dbReference>
<dbReference type="PROSITE" id="PS50095">
    <property type="entry name" value="PLAT"/>
    <property type="match status" value="1"/>
</dbReference>
<evidence type="ECO:0000313" key="4">
    <source>
        <dbReference type="Proteomes" id="UP001151752"/>
    </source>
</evidence>
<comment type="caution">
    <text evidence="1">Lacks conserved residue(s) required for the propagation of feature annotation.</text>
</comment>
<dbReference type="PANTHER" id="PTHR31718">
    <property type="entry name" value="PLAT DOMAIN-CONTAINING PROTEIN"/>
    <property type="match status" value="1"/>
</dbReference>
<keyword evidence="4" id="KW-1185">Reference proteome</keyword>
<evidence type="ECO:0000259" key="2">
    <source>
        <dbReference type="PROSITE" id="PS50095"/>
    </source>
</evidence>
<dbReference type="AlphaFoldDB" id="A0A9Q0UNP4"/>